<gene>
    <name evidence="1" type="ORF">PFISCL1PPCAC_7064</name>
</gene>
<protein>
    <submittedName>
        <fullName evidence="1">Uncharacterized protein</fullName>
    </submittedName>
</protein>
<reference evidence="1" key="1">
    <citation type="submission" date="2023-10" db="EMBL/GenBank/DDBJ databases">
        <title>Genome assembly of Pristionchus species.</title>
        <authorList>
            <person name="Yoshida K."/>
            <person name="Sommer R.J."/>
        </authorList>
    </citation>
    <scope>NUCLEOTIDE SEQUENCE</scope>
    <source>
        <strain evidence="1">RS5133</strain>
    </source>
</reference>
<feature type="non-terminal residue" evidence="1">
    <location>
        <position position="201"/>
    </location>
</feature>
<sequence length="201" mass="22642">MQHYPYMYCILPEMSERFITTSYAMDDLVSAELGEDEVLDFVRIGEELVAKRNELLQDFGGLLGQDFLDLGRLGQRTTFALDNSDDLFYGLLGGGRELARDLIVLLEFLLELASQTLGSCGVCFLDFVALLLDDLLDFDALVQRVEGLVQNDVLDSLLSFRRHFCDPDVVLLISGCDQHDRCSSCSHQKSKGELHFDRMEG</sequence>
<dbReference type="AlphaFoldDB" id="A0AAV5VAG1"/>
<name>A0AAV5VAG1_9BILA</name>
<proteinExistence type="predicted"/>
<comment type="caution">
    <text evidence="1">The sequence shown here is derived from an EMBL/GenBank/DDBJ whole genome shotgun (WGS) entry which is preliminary data.</text>
</comment>
<accession>A0AAV5VAG1</accession>
<keyword evidence="2" id="KW-1185">Reference proteome</keyword>
<dbReference type="EMBL" id="BTSY01000002">
    <property type="protein sequence ID" value="GMT15767.1"/>
    <property type="molecule type" value="Genomic_DNA"/>
</dbReference>
<dbReference type="Proteomes" id="UP001432322">
    <property type="component" value="Unassembled WGS sequence"/>
</dbReference>
<evidence type="ECO:0000313" key="1">
    <source>
        <dbReference type="EMBL" id="GMT15767.1"/>
    </source>
</evidence>
<evidence type="ECO:0000313" key="2">
    <source>
        <dbReference type="Proteomes" id="UP001432322"/>
    </source>
</evidence>
<organism evidence="1 2">
    <name type="scientific">Pristionchus fissidentatus</name>
    <dbReference type="NCBI Taxonomy" id="1538716"/>
    <lineage>
        <taxon>Eukaryota</taxon>
        <taxon>Metazoa</taxon>
        <taxon>Ecdysozoa</taxon>
        <taxon>Nematoda</taxon>
        <taxon>Chromadorea</taxon>
        <taxon>Rhabditida</taxon>
        <taxon>Rhabditina</taxon>
        <taxon>Diplogasteromorpha</taxon>
        <taxon>Diplogasteroidea</taxon>
        <taxon>Neodiplogasteridae</taxon>
        <taxon>Pristionchus</taxon>
    </lineage>
</organism>